<evidence type="ECO:0000313" key="2">
    <source>
        <dbReference type="EMBL" id="MFC7188201.1"/>
    </source>
</evidence>
<dbReference type="Proteomes" id="UP001596390">
    <property type="component" value="Unassembled WGS sequence"/>
</dbReference>
<organism evidence="2 3">
    <name type="scientific">Halorubrum yunnanense</name>
    <dbReference type="NCBI Taxonomy" id="1526162"/>
    <lineage>
        <taxon>Archaea</taxon>
        <taxon>Methanobacteriati</taxon>
        <taxon>Methanobacteriota</taxon>
        <taxon>Stenosarchaea group</taxon>
        <taxon>Halobacteria</taxon>
        <taxon>Halobacteriales</taxon>
        <taxon>Haloferacaceae</taxon>
        <taxon>Halorubrum</taxon>
    </lineage>
</organism>
<gene>
    <name evidence="2" type="ORF">ACFQMK_15230</name>
</gene>
<dbReference type="AlphaFoldDB" id="A0ABD5YJA5"/>
<evidence type="ECO:0000256" key="1">
    <source>
        <dbReference type="SAM" id="MobiDB-lite"/>
    </source>
</evidence>
<sequence>MTDPDSCGATTRDGDPCQLPAGWGTDTDAGRCKLHGGATPSGPDHPAYTHGLYSDALREEDRDLLATVEGVRRERKLADTLNVAIVKLHRAAESGEADGKAIRDWMDTIRTLAKDLDKVADGETIRMIDDDDDPDLDALEDMAEDLF</sequence>
<keyword evidence="3" id="KW-1185">Reference proteome</keyword>
<name>A0ABD5YJA5_9EURY</name>
<dbReference type="NCBIfam" id="NF041373">
    <property type="entry name" value="HGG_STG"/>
    <property type="match status" value="1"/>
</dbReference>
<proteinExistence type="predicted"/>
<reference evidence="2 3" key="1">
    <citation type="journal article" date="2019" name="Int. J. Syst. Evol. Microbiol.">
        <title>The Global Catalogue of Microorganisms (GCM) 10K type strain sequencing project: providing services to taxonomists for standard genome sequencing and annotation.</title>
        <authorList>
            <consortium name="The Broad Institute Genomics Platform"/>
            <consortium name="The Broad Institute Genome Sequencing Center for Infectious Disease"/>
            <person name="Wu L."/>
            <person name="Ma J."/>
        </authorList>
    </citation>
    <scope>NUCLEOTIDE SEQUENCE [LARGE SCALE GENOMIC DNA]</scope>
    <source>
        <strain evidence="2 3">Q85</strain>
    </source>
</reference>
<dbReference type="EMBL" id="JBHSZZ010000077">
    <property type="protein sequence ID" value="MFC7188201.1"/>
    <property type="molecule type" value="Genomic_DNA"/>
</dbReference>
<evidence type="ECO:0000313" key="3">
    <source>
        <dbReference type="Proteomes" id="UP001596390"/>
    </source>
</evidence>
<feature type="region of interest" description="Disordered" evidence="1">
    <location>
        <begin position="1"/>
        <end position="26"/>
    </location>
</feature>
<protein>
    <submittedName>
        <fullName evidence="2">HGGxSTG domain-containing protein</fullName>
    </submittedName>
</protein>
<dbReference type="InterPro" id="IPR047675">
    <property type="entry name" value="Putative_zinc-bd"/>
</dbReference>
<accession>A0ABD5YJA5</accession>
<comment type="caution">
    <text evidence="2">The sequence shown here is derived from an EMBL/GenBank/DDBJ whole genome shotgun (WGS) entry which is preliminary data.</text>
</comment>
<dbReference type="RefSeq" id="WP_267665643.1">
    <property type="nucleotide sequence ID" value="NZ_JAODIX010000077.1"/>
</dbReference>